<accession>A0ABD5RVW7</accession>
<dbReference type="PIRSF" id="PIRSF037227">
    <property type="entry name" value="Aminobenzoyl-glu_utiliz_pB"/>
    <property type="match status" value="1"/>
</dbReference>
<reference evidence="3 4" key="1">
    <citation type="journal article" date="2019" name="Int. J. Syst. Evol. Microbiol.">
        <title>The Global Catalogue of Microorganisms (GCM) 10K type strain sequencing project: providing services to taxonomists for standard genome sequencing and annotation.</title>
        <authorList>
            <consortium name="The Broad Institute Genomics Platform"/>
            <consortium name="The Broad Institute Genome Sequencing Center for Infectious Disease"/>
            <person name="Wu L."/>
            <person name="Ma J."/>
        </authorList>
    </citation>
    <scope>NUCLEOTIDE SEQUENCE [LARGE SCALE GENOMIC DNA]</scope>
    <source>
        <strain evidence="3 4">NBRC 111368</strain>
    </source>
</reference>
<comment type="caution">
    <text evidence="3">The sequence shown here is derived from an EMBL/GenBank/DDBJ whole genome shotgun (WGS) entry which is preliminary data.</text>
</comment>
<dbReference type="InterPro" id="IPR017145">
    <property type="entry name" value="Aminobenzoyl-glu_utiliz_pB"/>
</dbReference>
<evidence type="ECO:0000313" key="4">
    <source>
        <dbReference type="Proteomes" id="UP001596328"/>
    </source>
</evidence>
<evidence type="ECO:0000313" key="3">
    <source>
        <dbReference type="EMBL" id="MFC6723346.1"/>
    </source>
</evidence>
<organism evidence="3 4">
    <name type="scientific">Halobium palmae</name>
    <dbReference type="NCBI Taxonomy" id="1776492"/>
    <lineage>
        <taxon>Archaea</taxon>
        <taxon>Methanobacteriati</taxon>
        <taxon>Methanobacteriota</taxon>
        <taxon>Stenosarchaea group</taxon>
        <taxon>Halobacteria</taxon>
        <taxon>Halobacteriales</taxon>
        <taxon>Haloferacaceae</taxon>
        <taxon>Halobium</taxon>
    </lineage>
</organism>
<dbReference type="Proteomes" id="UP001596328">
    <property type="component" value="Unassembled WGS sequence"/>
</dbReference>
<sequence length="471" mass="50257">MTKDTIQTGIEARRTELISLTRSIWENPELGLEETKSAGLLADRLAGEGFTVSRGVGGMETAFVATYGEGDPTIGILGEYDALPGLSQTVSATREPVEEGAPGHGCGHNLFGVGSLGAALAVKDAIEAGELDGTVRYYGCPAEETLVGKVYMARAGVFDDLDAALTWHPSHVSAPWKGRSLAMNSVEYTFSGESAHAADSPESGRSALDAVELMNLGGEFMREHVSDDARIHYTITDGGGAPNVVPAEASVWYFVRAPSRTAVERITSWLDDVAEGAALMSQTSFDRRFLTGCHDYIASDTLSDVLLSNMRERGAIDYSDADREFAAELKETIAEETIENRLSDLPADRRDAAADRALYSEPMASFDEGTVMSGSTDVADVSWITPVAQFWGACWAVGTPSHSWQAVAANGDFGAKAAIYAAKVLGSTAYDLFDDPSILEAAATELEETRPHEYESPLPESAEPPADMDVS</sequence>
<dbReference type="AlphaFoldDB" id="A0ABD5RVW7"/>
<protein>
    <submittedName>
        <fullName evidence="3">Amidohydrolase</fullName>
    </submittedName>
</protein>
<proteinExistence type="predicted"/>
<dbReference type="SUPFAM" id="SSF55031">
    <property type="entry name" value="Bacterial exopeptidase dimerisation domain"/>
    <property type="match status" value="1"/>
</dbReference>
<dbReference type="Gene3D" id="3.30.70.360">
    <property type="match status" value="1"/>
</dbReference>
<dbReference type="NCBIfam" id="TIGR01891">
    <property type="entry name" value="amidohydrolases"/>
    <property type="match status" value="1"/>
</dbReference>
<dbReference type="PANTHER" id="PTHR30575:SF0">
    <property type="entry name" value="XAA-ARG DIPEPTIDASE"/>
    <property type="match status" value="1"/>
</dbReference>
<gene>
    <name evidence="3" type="ORF">ACFQE1_02830</name>
</gene>
<keyword evidence="4" id="KW-1185">Reference proteome</keyword>
<feature type="compositionally biased region" description="Low complexity" evidence="1">
    <location>
        <begin position="456"/>
        <end position="465"/>
    </location>
</feature>
<feature type="domain" description="Peptidase M20 dimerisation" evidence="2">
    <location>
        <begin position="185"/>
        <end position="275"/>
    </location>
</feature>
<dbReference type="SUPFAM" id="SSF53187">
    <property type="entry name" value="Zn-dependent exopeptidases"/>
    <property type="match status" value="1"/>
</dbReference>
<dbReference type="Gene3D" id="3.40.630.10">
    <property type="entry name" value="Zn peptidases"/>
    <property type="match status" value="1"/>
</dbReference>
<dbReference type="InterPro" id="IPR052030">
    <property type="entry name" value="Peptidase_M20/M20A_hydrolases"/>
</dbReference>
<dbReference type="InterPro" id="IPR036264">
    <property type="entry name" value="Bact_exopeptidase_dim_dom"/>
</dbReference>
<dbReference type="EMBL" id="JBHSWU010000012">
    <property type="protein sequence ID" value="MFC6723346.1"/>
    <property type="molecule type" value="Genomic_DNA"/>
</dbReference>
<evidence type="ECO:0000259" key="2">
    <source>
        <dbReference type="Pfam" id="PF07687"/>
    </source>
</evidence>
<dbReference type="InterPro" id="IPR011650">
    <property type="entry name" value="Peptidase_M20_dimer"/>
</dbReference>
<dbReference type="Pfam" id="PF07687">
    <property type="entry name" value="M20_dimer"/>
    <property type="match status" value="1"/>
</dbReference>
<dbReference type="InterPro" id="IPR017439">
    <property type="entry name" value="Amidohydrolase"/>
</dbReference>
<feature type="region of interest" description="Disordered" evidence="1">
    <location>
        <begin position="443"/>
        <end position="471"/>
    </location>
</feature>
<name>A0ABD5RVW7_9EURY</name>
<evidence type="ECO:0000256" key="1">
    <source>
        <dbReference type="SAM" id="MobiDB-lite"/>
    </source>
</evidence>
<dbReference type="PANTHER" id="PTHR30575">
    <property type="entry name" value="PEPTIDASE M20"/>
    <property type="match status" value="1"/>
</dbReference>